<feature type="chain" id="PRO_5043121449" evidence="1">
    <location>
        <begin position="20"/>
        <end position="307"/>
    </location>
</feature>
<dbReference type="OrthoDB" id="10250728at2759"/>
<dbReference type="PANTHER" id="PTHR13412:SF0">
    <property type="entry name" value="T-CELL IMMUNOMODULATORY PROTEIN"/>
    <property type="match status" value="1"/>
</dbReference>
<dbReference type="GO" id="GO:0005886">
    <property type="term" value="C:plasma membrane"/>
    <property type="evidence" value="ECO:0007669"/>
    <property type="project" value="TreeGrafter"/>
</dbReference>
<dbReference type="EMBL" id="UYRR01037756">
    <property type="protein sequence ID" value="VDK71402.1"/>
    <property type="molecule type" value="Genomic_DNA"/>
</dbReference>
<gene>
    <name evidence="2" type="ORF">ASIM_LOCUS19691</name>
</gene>
<keyword evidence="3" id="KW-1185">Reference proteome</keyword>
<accession>A0A0M3KH42</accession>
<feature type="signal peptide" evidence="1">
    <location>
        <begin position="1"/>
        <end position="19"/>
    </location>
</feature>
<evidence type="ECO:0000313" key="3">
    <source>
        <dbReference type="Proteomes" id="UP000267096"/>
    </source>
</evidence>
<dbReference type="SUPFAM" id="SSF69318">
    <property type="entry name" value="Integrin alpha N-terminal domain"/>
    <property type="match status" value="1"/>
</dbReference>
<keyword evidence="1" id="KW-0732">Signal</keyword>
<dbReference type="WBParaSite" id="ASIM_0002030601-mRNA-1">
    <property type="protein sequence ID" value="ASIM_0002030601-mRNA-1"/>
    <property type="gene ID" value="ASIM_0002030601"/>
</dbReference>
<dbReference type="InterPro" id="IPR028994">
    <property type="entry name" value="Integrin_alpha_N"/>
</dbReference>
<dbReference type="AlphaFoldDB" id="A0A0M3KH42"/>
<evidence type="ECO:0000256" key="1">
    <source>
        <dbReference type="SAM" id="SignalP"/>
    </source>
</evidence>
<evidence type="ECO:0000313" key="2">
    <source>
        <dbReference type="EMBL" id="VDK71402.1"/>
    </source>
</evidence>
<dbReference type="Proteomes" id="UP000267096">
    <property type="component" value="Unassembled WGS sequence"/>
</dbReference>
<name>A0A0M3KH42_ANISI</name>
<evidence type="ECO:0000313" key="4">
    <source>
        <dbReference type="WBParaSite" id="ASIM_0002030601-mRNA-1"/>
    </source>
</evidence>
<sequence>MYNLLLVVCLSQVIVHVHCEENEQPTTKLQGQICAYGDIDRDLNTDLIVQDGNVLKVYLQAYEFNETFFDQLSIMDINGDGSSDLIGFLANGTFFCRLGSAANDFLPCEKSFRGFNAKPYEGFLHGFVDITGDLSAEVIFGTKDKNDRLKLQAWQRISNDDWKYVPSLIGDLPVESGKYYGAALFADFDADGLVDIGIPWCADASCTKIDGIKMWNGRIGTWQHLSVTGLEGSELVSNKGEGNVVFRVGDFSLDGYPDMIALVREKTQNPMILENVPCTDCISNVSRSVITFGFILIRIQPSLFTRS</sequence>
<organism evidence="4">
    <name type="scientific">Anisakis simplex</name>
    <name type="common">Herring worm</name>
    <dbReference type="NCBI Taxonomy" id="6269"/>
    <lineage>
        <taxon>Eukaryota</taxon>
        <taxon>Metazoa</taxon>
        <taxon>Ecdysozoa</taxon>
        <taxon>Nematoda</taxon>
        <taxon>Chromadorea</taxon>
        <taxon>Rhabditida</taxon>
        <taxon>Spirurina</taxon>
        <taxon>Ascaridomorpha</taxon>
        <taxon>Ascaridoidea</taxon>
        <taxon>Anisakidae</taxon>
        <taxon>Anisakis</taxon>
        <taxon>Anisakis simplex complex</taxon>
    </lineage>
</organism>
<proteinExistence type="predicted"/>
<protein>
    <submittedName>
        <fullName evidence="4">VCBS repeat-containing protein</fullName>
    </submittedName>
</protein>
<reference evidence="2 3" key="2">
    <citation type="submission" date="2018-11" db="EMBL/GenBank/DDBJ databases">
        <authorList>
            <consortium name="Pathogen Informatics"/>
        </authorList>
    </citation>
    <scope>NUCLEOTIDE SEQUENCE [LARGE SCALE GENOMIC DNA]</scope>
</reference>
<dbReference type="PANTHER" id="PTHR13412">
    <property type="entry name" value="T-CELL IMMUNOMODULATORY PROTEIN HOMOLOG"/>
    <property type="match status" value="1"/>
</dbReference>
<dbReference type="InterPro" id="IPR024881">
    <property type="entry name" value="Tip"/>
</dbReference>
<reference evidence="4" key="1">
    <citation type="submission" date="2017-02" db="UniProtKB">
        <authorList>
            <consortium name="WormBaseParasite"/>
        </authorList>
    </citation>
    <scope>IDENTIFICATION</scope>
</reference>